<feature type="transmembrane region" description="Helical" evidence="6">
    <location>
        <begin position="468"/>
        <end position="489"/>
    </location>
</feature>
<evidence type="ECO:0000256" key="5">
    <source>
        <dbReference type="SAM" id="MobiDB-lite"/>
    </source>
</evidence>
<organism evidence="8 9">
    <name type="scientific">Nocardiopsis endophytica</name>
    <dbReference type="NCBI Taxonomy" id="3018445"/>
    <lineage>
        <taxon>Bacteria</taxon>
        <taxon>Bacillati</taxon>
        <taxon>Actinomycetota</taxon>
        <taxon>Actinomycetes</taxon>
        <taxon>Streptosporangiales</taxon>
        <taxon>Nocardiopsidaceae</taxon>
        <taxon>Nocardiopsis</taxon>
    </lineage>
</organism>
<dbReference type="Gene3D" id="1.20.1720.10">
    <property type="entry name" value="Multidrug resistance protein D"/>
    <property type="match status" value="1"/>
</dbReference>
<keyword evidence="9" id="KW-1185">Reference proteome</keyword>
<sequence>MKSTTRRPAPPQVRRALPGLLLGMLLGAVDQTAIAPALPSIASDLGGFGLMPFVITAYLVAATALMPLYGRLGDRFGRTRPLQAAIALFTVGALAAGQADSMTALLIARAVQGAGGGGVMVSVQSALGELVSPRERGRYLGLFGAVFALAAVGGPLLGGAVTDALGWRWLFHLYPPLGLAALVAVTATLRLPRPTARRPVDAAGALSLAAAVVGLAVLGSAPGWPGRPDWAVPAAAALLAGGAAAWAVTARRAADPVLPVRLLRERSVGTAVTVAFLVGFALFGIAAYVPAYVQIALGASASQAGAVMIALMAGVLVTTVASGRMITRTGRYRAYPVAGTAVSTAAMAALGLLGPDSSPAQVAVLLALLGLGLGLVMQVMTLVAQNAAPRADLGAATAAVVFWRQVGASAGAALTGALVNLRFAAQLPAETAARVGGASALSPEAAAALAPADRAAVAAAFGEAVPPLFAWAAPLMGLAVLLCAALPALPLRETAHASETSPDTGNTGNETEESS</sequence>
<evidence type="ECO:0000256" key="2">
    <source>
        <dbReference type="ARBA" id="ARBA00022692"/>
    </source>
</evidence>
<evidence type="ECO:0000256" key="4">
    <source>
        <dbReference type="ARBA" id="ARBA00023136"/>
    </source>
</evidence>
<dbReference type="InterPro" id="IPR020846">
    <property type="entry name" value="MFS_dom"/>
</dbReference>
<keyword evidence="2 6" id="KW-0812">Transmembrane</keyword>
<feature type="transmembrane region" description="Helical" evidence="6">
    <location>
        <begin position="139"/>
        <end position="161"/>
    </location>
</feature>
<dbReference type="RefSeq" id="WP_270686039.1">
    <property type="nucleotide sequence ID" value="NZ_JAQFWQ010000032.1"/>
</dbReference>
<keyword evidence="3 6" id="KW-1133">Transmembrane helix</keyword>
<dbReference type="InterPro" id="IPR001958">
    <property type="entry name" value="Tet-R_TetA/multi-R_MdtG-like"/>
</dbReference>
<dbReference type="Pfam" id="PF07690">
    <property type="entry name" value="MFS_1"/>
    <property type="match status" value="1"/>
</dbReference>
<feature type="transmembrane region" description="Helical" evidence="6">
    <location>
        <begin position="268"/>
        <end position="289"/>
    </location>
</feature>
<dbReference type="Gene3D" id="1.20.1250.20">
    <property type="entry name" value="MFS general substrate transporter like domains"/>
    <property type="match status" value="1"/>
</dbReference>
<feature type="transmembrane region" description="Helical" evidence="6">
    <location>
        <begin position="203"/>
        <end position="224"/>
    </location>
</feature>
<accession>A0ABT4U3P4</accession>
<evidence type="ECO:0000256" key="3">
    <source>
        <dbReference type="ARBA" id="ARBA00022989"/>
    </source>
</evidence>
<dbReference type="PRINTS" id="PR01035">
    <property type="entry name" value="TCRTETA"/>
</dbReference>
<dbReference type="Proteomes" id="UP001527866">
    <property type="component" value="Unassembled WGS sequence"/>
</dbReference>
<dbReference type="SUPFAM" id="SSF103473">
    <property type="entry name" value="MFS general substrate transporter"/>
    <property type="match status" value="1"/>
</dbReference>
<dbReference type="InterPro" id="IPR011701">
    <property type="entry name" value="MFS"/>
</dbReference>
<evidence type="ECO:0000259" key="7">
    <source>
        <dbReference type="PROSITE" id="PS50850"/>
    </source>
</evidence>
<feature type="region of interest" description="Disordered" evidence="5">
    <location>
        <begin position="495"/>
        <end position="515"/>
    </location>
</feature>
<protein>
    <submittedName>
        <fullName evidence="8">MFS transporter</fullName>
    </submittedName>
</protein>
<proteinExistence type="predicted"/>
<keyword evidence="4 6" id="KW-0472">Membrane</keyword>
<feature type="transmembrane region" description="Helical" evidence="6">
    <location>
        <begin position="173"/>
        <end position="191"/>
    </location>
</feature>
<gene>
    <name evidence="8" type="ORF">O4J56_13170</name>
</gene>
<evidence type="ECO:0000313" key="9">
    <source>
        <dbReference type="Proteomes" id="UP001527866"/>
    </source>
</evidence>
<dbReference type="PANTHER" id="PTHR23501:SF197">
    <property type="entry name" value="COMD"/>
    <property type="match status" value="1"/>
</dbReference>
<dbReference type="PROSITE" id="PS50850">
    <property type="entry name" value="MFS"/>
    <property type="match status" value="1"/>
</dbReference>
<dbReference type="InterPro" id="IPR036259">
    <property type="entry name" value="MFS_trans_sf"/>
</dbReference>
<feature type="transmembrane region" description="Helical" evidence="6">
    <location>
        <begin position="49"/>
        <end position="69"/>
    </location>
</feature>
<name>A0ABT4U3P4_9ACTN</name>
<feature type="transmembrane region" description="Helical" evidence="6">
    <location>
        <begin position="301"/>
        <end position="322"/>
    </location>
</feature>
<feature type="domain" description="Major facilitator superfamily (MFS) profile" evidence="7">
    <location>
        <begin position="16"/>
        <end position="454"/>
    </location>
</feature>
<dbReference type="EMBL" id="JAQFWQ010000032">
    <property type="protein sequence ID" value="MDA2811586.1"/>
    <property type="molecule type" value="Genomic_DNA"/>
</dbReference>
<feature type="transmembrane region" description="Helical" evidence="6">
    <location>
        <begin position="360"/>
        <end position="383"/>
    </location>
</feature>
<comment type="subcellular location">
    <subcellularLocation>
        <location evidence="1">Cell membrane</location>
        <topology evidence="1">Multi-pass membrane protein</topology>
    </subcellularLocation>
</comment>
<comment type="caution">
    <text evidence="8">The sequence shown here is derived from an EMBL/GenBank/DDBJ whole genome shotgun (WGS) entry which is preliminary data.</text>
</comment>
<dbReference type="PANTHER" id="PTHR23501">
    <property type="entry name" value="MAJOR FACILITATOR SUPERFAMILY"/>
    <property type="match status" value="1"/>
</dbReference>
<feature type="transmembrane region" description="Helical" evidence="6">
    <location>
        <begin position="230"/>
        <end position="248"/>
    </location>
</feature>
<feature type="transmembrane region" description="Helical" evidence="6">
    <location>
        <begin position="334"/>
        <end position="354"/>
    </location>
</feature>
<feature type="compositionally biased region" description="Polar residues" evidence="5">
    <location>
        <begin position="497"/>
        <end position="509"/>
    </location>
</feature>
<reference evidence="8 9" key="1">
    <citation type="submission" date="2023-01" db="EMBL/GenBank/DDBJ databases">
        <title>Draft genome sequence of Nocardiopsis sp. RSe5-2 isolated from halophytes.</title>
        <authorList>
            <person name="Duangmal K."/>
            <person name="Chantavorakit T."/>
        </authorList>
    </citation>
    <scope>NUCLEOTIDE SEQUENCE [LARGE SCALE GENOMIC DNA]</scope>
    <source>
        <strain evidence="8 9">RSe5-2</strain>
    </source>
</reference>
<evidence type="ECO:0000313" key="8">
    <source>
        <dbReference type="EMBL" id="MDA2811586.1"/>
    </source>
</evidence>
<evidence type="ECO:0000256" key="1">
    <source>
        <dbReference type="ARBA" id="ARBA00004651"/>
    </source>
</evidence>
<evidence type="ECO:0000256" key="6">
    <source>
        <dbReference type="SAM" id="Phobius"/>
    </source>
</evidence>
<feature type="transmembrane region" description="Helical" evidence="6">
    <location>
        <begin position="395"/>
        <end position="419"/>
    </location>
</feature>